<accession>A0ABN7VU78</accession>
<evidence type="ECO:0000313" key="3">
    <source>
        <dbReference type="Proteomes" id="UP000789901"/>
    </source>
</evidence>
<feature type="region of interest" description="Disordered" evidence="1">
    <location>
        <begin position="1"/>
        <end position="28"/>
    </location>
</feature>
<evidence type="ECO:0000313" key="2">
    <source>
        <dbReference type="EMBL" id="CAG8799966.1"/>
    </source>
</evidence>
<sequence>MSLFNNINDEESTSTISSKVDSSNSQQKITGQPFNSIWKHFNQLQDLKQGFKIPSSKTLAGRIFNKQII</sequence>
<protein>
    <submittedName>
        <fullName evidence="2">15142_t:CDS:1</fullName>
    </submittedName>
</protein>
<reference evidence="2 3" key="1">
    <citation type="submission" date="2021-06" db="EMBL/GenBank/DDBJ databases">
        <authorList>
            <person name="Kallberg Y."/>
            <person name="Tangrot J."/>
            <person name="Rosling A."/>
        </authorList>
    </citation>
    <scope>NUCLEOTIDE SEQUENCE [LARGE SCALE GENOMIC DNA]</scope>
    <source>
        <strain evidence="2 3">120-4 pot B 10/14</strain>
    </source>
</reference>
<comment type="caution">
    <text evidence="2">The sequence shown here is derived from an EMBL/GenBank/DDBJ whole genome shotgun (WGS) entry which is preliminary data.</text>
</comment>
<proteinExistence type="predicted"/>
<dbReference type="EMBL" id="CAJVQB010022593">
    <property type="protein sequence ID" value="CAG8799966.1"/>
    <property type="molecule type" value="Genomic_DNA"/>
</dbReference>
<organism evidence="2 3">
    <name type="scientific">Gigaspora margarita</name>
    <dbReference type="NCBI Taxonomy" id="4874"/>
    <lineage>
        <taxon>Eukaryota</taxon>
        <taxon>Fungi</taxon>
        <taxon>Fungi incertae sedis</taxon>
        <taxon>Mucoromycota</taxon>
        <taxon>Glomeromycotina</taxon>
        <taxon>Glomeromycetes</taxon>
        <taxon>Diversisporales</taxon>
        <taxon>Gigasporaceae</taxon>
        <taxon>Gigaspora</taxon>
    </lineage>
</organism>
<feature type="compositionally biased region" description="Low complexity" evidence="1">
    <location>
        <begin position="13"/>
        <end position="25"/>
    </location>
</feature>
<gene>
    <name evidence="2" type="ORF">GMARGA_LOCUS22884</name>
</gene>
<evidence type="ECO:0000256" key="1">
    <source>
        <dbReference type="SAM" id="MobiDB-lite"/>
    </source>
</evidence>
<name>A0ABN7VU78_GIGMA</name>
<dbReference type="Proteomes" id="UP000789901">
    <property type="component" value="Unassembled WGS sequence"/>
</dbReference>
<keyword evidence="3" id="KW-1185">Reference proteome</keyword>